<dbReference type="Proteomes" id="UP000278609">
    <property type="component" value="Unassembled WGS sequence"/>
</dbReference>
<dbReference type="EMBL" id="RQYS01000042">
    <property type="protein sequence ID" value="RRD59468.1"/>
    <property type="molecule type" value="Genomic_DNA"/>
</dbReference>
<dbReference type="InterPro" id="IPR012430">
    <property type="entry name" value="TMEM43_fam"/>
</dbReference>
<protein>
    <submittedName>
        <fullName evidence="8">Uncharacterized protein</fullName>
    </submittedName>
</protein>
<dbReference type="GO" id="GO:0006629">
    <property type="term" value="P:lipid metabolic process"/>
    <property type="evidence" value="ECO:0007669"/>
    <property type="project" value="TreeGrafter"/>
</dbReference>
<dbReference type="PANTHER" id="PTHR13416:SF2">
    <property type="entry name" value="TRANSMEMBRANE PROTEIN 43"/>
    <property type="match status" value="1"/>
</dbReference>
<keyword evidence="6 7" id="KW-0472">Membrane</keyword>
<dbReference type="RefSeq" id="WP_124752059.1">
    <property type="nucleotide sequence ID" value="NZ_RQYS01000042.1"/>
</dbReference>
<keyword evidence="5 7" id="KW-1133">Transmembrane helix</keyword>
<evidence type="ECO:0000256" key="6">
    <source>
        <dbReference type="ARBA" id="ARBA00023136"/>
    </source>
</evidence>
<proteinExistence type="predicted"/>
<dbReference type="PANTHER" id="PTHR13416">
    <property type="match status" value="1"/>
</dbReference>
<evidence type="ECO:0000256" key="3">
    <source>
        <dbReference type="ARBA" id="ARBA00022692"/>
    </source>
</evidence>
<keyword evidence="4" id="KW-0256">Endoplasmic reticulum</keyword>
<organism evidence="8 9">
    <name type="scientific">Tannerella forsythia</name>
    <name type="common">Bacteroides forsythus</name>
    <dbReference type="NCBI Taxonomy" id="28112"/>
    <lineage>
        <taxon>Bacteria</taxon>
        <taxon>Pseudomonadati</taxon>
        <taxon>Bacteroidota</taxon>
        <taxon>Bacteroidia</taxon>
        <taxon>Bacteroidales</taxon>
        <taxon>Tannerellaceae</taxon>
        <taxon>Tannerella</taxon>
    </lineage>
</organism>
<accession>A0A3P1XN40</accession>
<feature type="transmembrane region" description="Helical" evidence="7">
    <location>
        <begin position="369"/>
        <end position="391"/>
    </location>
</feature>
<evidence type="ECO:0000256" key="2">
    <source>
        <dbReference type="ARBA" id="ARBA00004586"/>
    </source>
</evidence>
<name>A0A3P1XN40_TANFO</name>
<reference evidence="8 9" key="1">
    <citation type="submission" date="2018-11" db="EMBL/GenBank/DDBJ databases">
        <title>Genomes From Bacteria Associated with the Canine Oral Cavity: a Test Case for Automated Genome-Based Taxonomic Assignment.</title>
        <authorList>
            <person name="Coil D.A."/>
            <person name="Jospin G."/>
            <person name="Darling A.E."/>
            <person name="Wallis C."/>
            <person name="Davis I.J."/>
            <person name="Harris S."/>
            <person name="Eisen J.A."/>
            <person name="Holcombe L.J."/>
            <person name="O'Flynn C."/>
        </authorList>
    </citation>
    <scope>NUCLEOTIDE SEQUENCE [LARGE SCALE GENOMIC DNA]</scope>
    <source>
        <strain evidence="8 9">OH2617_COT-023</strain>
    </source>
</reference>
<evidence type="ECO:0000256" key="7">
    <source>
        <dbReference type="SAM" id="Phobius"/>
    </source>
</evidence>
<sequence>MAYTKTTTTSYGQRLSGSLKGIVGGLVMFIAGTCLLWWNEGRAVKTAKAINEAQSVAVHVDDVSSVDPSIDGKLIHASAFADTKDILTDDIFGVRELAIKLSRTVEYYQWVEETKTEKRDKIGGGEETVTTYTYEAKWVGSPVNSSDFEDSEYRGENFVLTNVKDEKQLAPTVTFGGYMLPDFLKAGISGMKPVQVNMTEAQIAEWNKEIRKSLGIDSNDSSNSTTVEKLAREWNRKRNWLQDVGDSTQLVHVKDNVVYFGQSPNSPQVGDVRVTIEKVVPADVSVIAKVNGSTFEDYIAKNGESFSRIEMGTISAENMFQHAHDENNMLTWILRLIGVLLVVGGLKAMFSIVTTLLKVLPFLANIADAGIGIVSGVLGIVWSLLVIGIAWLVFRPVIGIALLVVAVGGIVFLKSRAKKKTQDDVFNATPPPPPTAAR</sequence>
<gene>
    <name evidence="8" type="ORF">EII40_09715</name>
</gene>
<evidence type="ECO:0000256" key="5">
    <source>
        <dbReference type="ARBA" id="ARBA00022989"/>
    </source>
</evidence>
<feature type="transmembrane region" description="Helical" evidence="7">
    <location>
        <begin position="332"/>
        <end position="357"/>
    </location>
</feature>
<dbReference type="Pfam" id="PF07787">
    <property type="entry name" value="TMEM43"/>
    <property type="match status" value="1"/>
</dbReference>
<dbReference type="GO" id="GO:0071763">
    <property type="term" value="P:nuclear membrane organization"/>
    <property type="evidence" value="ECO:0007669"/>
    <property type="project" value="TreeGrafter"/>
</dbReference>
<dbReference type="OrthoDB" id="273988at2"/>
<keyword evidence="3 7" id="KW-0812">Transmembrane</keyword>
<dbReference type="AlphaFoldDB" id="A0A3P1XN40"/>
<comment type="caution">
    <text evidence="8">The sequence shown here is derived from an EMBL/GenBank/DDBJ whole genome shotgun (WGS) entry which is preliminary data.</text>
</comment>
<comment type="subcellular location">
    <subcellularLocation>
        <location evidence="1">Endomembrane system</location>
        <topology evidence="1">Multi-pass membrane protein</topology>
    </subcellularLocation>
    <subcellularLocation>
        <location evidence="2">Endoplasmic reticulum membrane</location>
    </subcellularLocation>
</comment>
<feature type="transmembrane region" description="Helical" evidence="7">
    <location>
        <begin position="397"/>
        <end position="413"/>
    </location>
</feature>
<feature type="transmembrane region" description="Helical" evidence="7">
    <location>
        <begin position="21"/>
        <end position="38"/>
    </location>
</feature>
<evidence type="ECO:0000313" key="9">
    <source>
        <dbReference type="Proteomes" id="UP000278609"/>
    </source>
</evidence>
<evidence type="ECO:0000256" key="1">
    <source>
        <dbReference type="ARBA" id="ARBA00004127"/>
    </source>
</evidence>
<evidence type="ECO:0000313" key="8">
    <source>
        <dbReference type="EMBL" id="RRD59468.1"/>
    </source>
</evidence>
<dbReference type="GO" id="GO:0012505">
    <property type="term" value="C:endomembrane system"/>
    <property type="evidence" value="ECO:0007669"/>
    <property type="project" value="UniProtKB-SubCell"/>
</dbReference>
<evidence type="ECO:0000256" key="4">
    <source>
        <dbReference type="ARBA" id="ARBA00022824"/>
    </source>
</evidence>